<dbReference type="EMBL" id="JAUEPS010000009">
    <property type="protein sequence ID" value="KAK0462399.1"/>
    <property type="molecule type" value="Genomic_DNA"/>
</dbReference>
<proteinExistence type="predicted"/>
<reference evidence="2" key="1">
    <citation type="submission" date="2023-06" db="EMBL/GenBank/DDBJ databases">
        <authorList>
            <consortium name="Lawrence Berkeley National Laboratory"/>
            <person name="Ahrendt S."/>
            <person name="Sahu N."/>
            <person name="Indic B."/>
            <person name="Wong-Bajracharya J."/>
            <person name="Merenyi Z."/>
            <person name="Ke H.-M."/>
            <person name="Monk M."/>
            <person name="Kocsube S."/>
            <person name="Drula E."/>
            <person name="Lipzen A."/>
            <person name="Balint B."/>
            <person name="Henrissat B."/>
            <person name="Andreopoulos B."/>
            <person name="Martin F.M."/>
            <person name="Harder C.B."/>
            <person name="Rigling D."/>
            <person name="Ford K.L."/>
            <person name="Foster G.D."/>
            <person name="Pangilinan J."/>
            <person name="Papanicolaou A."/>
            <person name="Barry K."/>
            <person name="LaButti K."/>
            <person name="Viragh M."/>
            <person name="Koriabine M."/>
            <person name="Yan M."/>
            <person name="Riley R."/>
            <person name="Champramary S."/>
            <person name="Plett K.L."/>
            <person name="Tsai I.J."/>
            <person name="Slot J."/>
            <person name="Sipos G."/>
            <person name="Plett J."/>
            <person name="Nagy L.G."/>
            <person name="Grigoriev I.V."/>
        </authorList>
    </citation>
    <scope>NUCLEOTIDE SEQUENCE</scope>
    <source>
        <strain evidence="2">CCBAS 213</strain>
    </source>
</reference>
<evidence type="ECO:0000313" key="2">
    <source>
        <dbReference type="EMBL" id="KAK0462399.1"/>
    </source>
</evidence>
<feature type="domain" description="F-box" evidence="1">
    <location>
        <begin position="46"/>
        <end position="91"/>
    </location>
</feature>
<evidence type="ECO:0000313" key="3">
    <source>
        <dbReference type="Proteomes" id="UP001175211"/>
    </source>
</evidence>
<name>A0AA39NB78_ARMTA</name>
<dbReference type="AlphaFoldDB" id="A0AA39NB78"/>
<dbReference type="Proteomes" id="UP001175211">
    <property type="component" value="Unassembled WGS sequence"/>
</dbReference>
<protein>
    <recommendedName>
        <fullName evidence="1">F-box domain-containing protein</fullName>
    </recommendedName>
</protein>
<dbReference type="GeneID" id="85349804"/>
<sequence>MDPRWDRGGEHYFLESLYEYVDIHQADPRVVVVDSADPPPRNIKPFKLLSTLPNELFLHIFSFLPTKDLSHVVRTCRHFRDLAQKELYRNLIFRSFNPHVILNAGIWSKPAWNNVPHRLTASANSALLLPQILELVPRLTQLRELVFQGIDFIHSNNTDVYSIFDNVLNLQSLSFMKCHLPRCQTATFSHLALTQLDMLFITWDQEQPAHPQIPHGHHFMPVLGPTQQPHVHAHTHGNIFHNPFNIQNPFAALNPPQHHHPLNHQQMMNMLIYGGPPHGPPIPPPPPPPQGDRLGALKLLAVPTITILRVDWSAENIAYVSQHTNFLTNQSRLHTLELRCLDDSRGPLHFQQLLAKGVRRLVFMPDARVRSLRGADLSGLRLYRGPSDMLPVVMGGRAVTPTGSHMSAVSLWPPQAYPSGAMSLQQKVVPVVSGVKHVILTTALDAAKLAPMLGMFAGAEQFESFELRLTKWDLEALHAAVYAFPNVKDLRIKWTGGEGIDETTLVSFSPLFLQRLRNLQVLHLYDTSIKEHVGDDGFELIGPAKRLAGLVEVRLQPGAVWKRAGDEWTLRKDFVE</sequence>
<keyword evidence="3" id="KW-1185">Reference proteome</keyword>
<dbReference type="Pfam" id="PF12937">
    <property type="entry name" value="F-box-like"/>
    <property type="match status" value="1"/>
</dbReference>
<dbReference type="InterPro" id="IPR036047">
    <property type="entry name" value="F-box-like_dom_sf"/>
</dbReference>
<organism evidence="2 3">
    <name type="scientific">Armillaria tabescens</name>
    <name type="common">Ringless honey mushroom</name>
    <name type="synonym">Agaricus tabescens</name>
    <dbReference type="NCBI Taxonomy" id="1929756"/>
    <lineage>
        <taxon>Eukaryota</taxon>
        <taxon>Fungi</taxon>
        <taxon>Dikarya</taxon>
        <taxon>Basidiomycota</taxon>
        <taxon>Agaricomycotina</taxon>
        <taxon>Agaricomycetes</taxon>
        <taxon>Agaricomycetidae</taxon>
        <taxon>Agaricales</taxon>
        <taxon>Marasmiineae</taxon>
        <taxon>Physalacriaceae</taxon>
        <taxon>Desarmillaria</taxon>
    </lineage>
</organism>
<dbReference type="PROSITE" id="PS50181">
    <property type="entry name" value="FBOX"/>
    <property type="match status" value="1"/>
</dbReference>
<dbReference type="SMART" id="SM00256">
    <property type="entry name" value="FBOX"/>
    <property type="match status" value="1"/>
</dbReference>
<gene>
    <name evidence="2" type="ORF">EV420DRAFT_1184822</name>
</gene>
<dbReference type="InterPro" id="IPR001810">
    <property type="entry name" value="F-box_dom"/>
</dbReference>
<accession>A0AA39NB78</accession>
<comment type="caution">
    <text evidence="2">The sequence shown here is derived from an EMBL/GenBank/DDBJ whole genome shotgun (WGS) entry which is preliminary data.</text>
</comment>
<dbReference type="SUPFAM" id="SSF52047">
    <property type="entry name" value="RNI-like"/>
    <property type="match status" value="1"/>
</dbReference>
<dbReference type="CDD" id="cd09917">
    <property type="entry name" value="F-box_SF"/>
    <property type="match status" value="1"/>
</dbReference>
<dbReference type="SUPFAM" id="SSF81383">
    <property type="entry name" value="F-box domain"/>
    <property type="match status" value="1"/>
</dbReference>
<dbReference type="Gene3D" id="1.20.1280.50">
    <property type="match status" value="1"/>
</dbReference>
<dbReference type="RefSeq" id="XP_060334011.1">
    <property type="nucleotide sequence ID" value="XM_060466256.1"/>
</dbReference>
<evidence type="ECO:0000259" key="1">
    <source>
        <dbReference type="PROSITE" id="PS50181"/>
    </source>
</evidence>